<feature type="transmembrane region" description="Helical" evidence="7">
    <location>
        <begin position="41"/>
        <end position="64"/>
    </location>
</feature>
<evidence type="ECO:0000256" key="6">
    <source>
        <dbReference type="ARBA" id="ARBA00023306"/>
    </source>
</evidence>
<protein>
    <recommendedName>
        <fullName evidence="7 8">Cell division protein FtsL</fullName>
    </recommendedName>
</protein>
<name>A0A0Q3WZQ4_9BACI</name>
<keyword evidence="1 7" id="KW-1003">Cell membrane</keyword>
<comment type="function">
    <text evidence="7">Essential cell division protein.</text>
</comment>
<dbReference type="STRING" id="157838.AN964_15245"/>
<dbReference type="OrthoDB" id="14664at2"/>
<evidence type="ECO:0000256" key="1">
    <source>
        <dbReference type="ARBA" id="ARBA00022475"/>
    </source>
</evidence>
<keyword evidence="6 7" id="KW-0131">Cell cycle</keyword>
<evidence type="ECO:0000256" key="8">
    <source>
        <dbReference type="NCBIfam" id="TIGR02209"/>
    </source>
</evidence>
<evidence type="ECO:0000313" key="10">
    <source>
        <dbReference type="EMBL" id="KQL54725.1"/>
    </source>
</evidence>
<keyword evidence="4 7" id="KW-1133">Transmembrane helix</keyword>
<sequence length="122" mass="13856">MSNLARKQPYLEPQRQQTTQTRPLPKPIHTRKSITLGEKMLGILLIAFVAIMAVKIISTQAAIYKVNRDIQDKQSSIESQIKVNNDLQTQVSDLSQYDRIKKKAEKLGLKLNENNVKVVEGK</sequence>
<dbReference type="HAMAP" id="MF_00910">
    <property type="entry name" value="FtsL"/>
    <property type="match status" value="1"/>
</dbReference>
<evidence type="ECO:0000256" key="9">
    <source>
        <dbReference type="SAM" id="MobiDB-lite"/>
    </source>
</evidence>
<dbReference type="GO" id="GO:0043093">
    <property type="term" value="P:FtsZ-dependent cytokinesis"/>
    <property type="evidence" value="ECO:0007669"/>
    <property type="project" value="UniProtKB-UniRule"/>
</dbReference>
<keyword evidence="3 7" id="KW-0812">Transmembrane</keyword>
<dbReference type="Proteomes" id="UP000051888">
    <property type="component" value="Unassembled WGS sequence"/>
</dbReference>
<dbReference type="RefSeq" id="WP_055740507.1">
    <property type="nucleotide sequence ID" value="NZ_JAAIWL010000003.1"/>
</dbReference>
<gene>
    <name evidence="7" type="primary">ftsL</name>
    <name evidence="10" type="ORF">AN964_15245</name>
</gene>
<reference evidence="10 11" key="1">
    <citation type="submission" date="2015-09" db="EMBL/GenBank/DDBJ databases">
        <title>Genome sequencing project for genomic taxonomy and phylogenomics of Bacillus-like bacteria.</title>
        <authorList>
            <person name="Liu B."/>
            <person name="Wang J."/>
            <person name="Zhu Y."/>
            <person name="Liu G."/>
            <person name="Chen Q."/>
            <person name="Chen Z."/>
            <person name="Lan J."/>
            <person name="Che J."/>
            <person name="Ge C."/>
            <person name="Shi H."/>
            <person name="Pan Z."/>
            <person name="Liu X."/>
        </authorList>
    </citation>
    <scope>NUCLEOTIDE SEQUENCE [LARGE SCALE GENOMIC DNA]</scope>
    <source>
        <strain evidence="10 11">LMG 18435</strain>
    </source>
</reference>
<dbReference type="Pfam" id="PF04977">
    <property type="entry name" value="DivIC"/>
    <property type="match status" value="1"/>
</dbReference>
<evidence type="ECO:0000313" key="11">
    <source>
        <dbReference type="Proteomes" id="UP000051888"/>
    </source>
</evidence>
<evidence type="ECO:0000256" key="4">
    <source>
        <dbReference type="ARBA" id="ARBA00022989"/>
    </source>
</evidence>
<dbReference type="NCBIfam" id="TIGR02209">
    <property type="entry name" value="ftsL_broad"/>
    <property type="match status" value="1"/>
</dbReference>
<accession>A0A0Q3WZQ4</accession>
<evidence type="ECO:0000256" key="3">
    <source>
        <dbReference type="ARBA" id="ARBA00022692"/>
    </source>
</evidence>
<keyword evidence="2 7" id="KW-0132">Cell division</keyword>
<comment type="similarity">
    <text evidence="7">Belongs to the FtsL family.</text>
</comment>
<organism evidence="10 11">
    <name type="scientific">Heyndrickxia shackletonii</name>
    <dbReference type="NCBI Taxonomy" id="157838"/>
    <lineage>
        <taxon>Bacteria</taxon>
        <taxon>Bacillati</taxon>
        <taxon>Bacillota</taxon>
        <taxon>Bacilli</taxon>
        <taxon>Bacillales</taxon>
        <taxon>Bacillaceae</taxon>
        <taxon>Heyndrickxia</taxon>
    </lineage>
</organism>
<keyword evidence="11" id="KW-1185">Reference proteome</keyword>
<feature type="region of interest" description="Disordered" evidence="9">
    <location>
        <begin position="1"/>
        <end position="30"/>
    </location>
</feature>
<dbReference type="PATRIC" id="fig|157838.3.peg.3376"/>
<dbReference type="InterPro" id="IPR007060">
    <property type="entry name" value="FtsL/DivIC"/>
</dbReference>
<dbReference type="InterPro" id="IPR011922">
    <property type="entry name" value="Cell_div_FtsL"/>
</dbReference>
<comment type="caution">
    <text evidence="10">The sequence shown here is derived from an EMBL/GenBank/DDBJ whole genome shotgun (WGS) entry which is preliminary data.</text>
</comment>
<evidence type="ECO:0000256" key="2">
    <source>
        <dbReference type="ARBA" id="ARBA00022618"/>
    </source>
</evidence>
<evidence type="ECO:0000256" key="7">
    <source>
        <dbReference type="HAMAP-Rule" id="MF_00910"/>
    </source>
</evidence>
<evidence type="ECO:0000256" key="5">
    <source>
        <dbReference type="ARBA" id="ARBA00023136"/>
    </source>
</evidence>
<dbReference type="GO" id="GO:0005886">
    <property type="term" value="C:plasma membrane"/>
    <property type="evidence" value="ECO:0007669"/>
    <property type="project" value="UniProtKB-SubCell"/>
</dbReference>
<dbReference type="EMBL" id="LJJC01000004">
    <property type="protein sequence ID" value="KQL54725.1"/>
    <property type="molecule type" value="Genomic_DNA"/>
</dbReference>
<dbReference type="GO" id="GO:0032153">
    <property type="term" value="C:cell division site"/>
    <property type="evidence" value="ECO:0007669"/>
    <property type="project" value="UniProtKB-UniRule"/>
</dbReference>
<comment type="subcellular location">
    <subcellularLocation>
        <location evidence="7">Cell membrane</location>
        <topology evidence="7">Single-pass type II membrane protein</topology>
    </subcellularLocation>
    <text evidence="7">Localizes to the division septum where it forms a ring structure.</text>
</comment>
<dbReference type="AlphaFoldDB" id="A0A0Q3WZQ4"/>
<keyword evidence="5 7" id="KW-0472">Membrane</keyword>
<proteinExistence type="inferred from homology"/>